<feature type="transmembrane region" description="Helical" evidence="7">
    <location>
        <begin position="12"/>
        <end position="32"/>
    </location>
</feature>
<feature type="transmembrane region" description="Helical" evidence="7">
    <location>
        <begin position="80"/>
        <end position="101"/>
    </location>
</feature>
<organism evidence="8 9">
    <name type="scientific">Azospira oryzae</name>
    <dbReference type="NCBI Taxonomy" id="146939"/>
    <lineage>
        <taxon>Bacteria</taxon>
        <taxon>Pseudomonadati</taxon>
        <taxon>Pseudomonadota</taxon>
        <taxon>Betaproteobacteria</taxon>
        <taxon>Rhodocyclales</taxon>
        <taxon>Rhodocyclaceae</taxon>
        <taxon>Azospira</taxon>
    </lineage>
</organism>
<keyword evidence="2" id="KW-0813">Transport</keyword>
<feature type="transmembrane region" description="Helical" evidence="7">
    <location>
        <begin position="179"/>
        <end position="204"/>
    </location>
</feature>
<evidence type="ECO:0000256" key="2">
    <source>
        <dbReference type="ARBA" id="ARBA00022448"/>
    </source>
</evidence>
<comment type="subcellular location">
    <subcellularLocation>
        <location evidence="1">Cell membrane</location>
        <topology evidence="1">Multi-pass membrane protein</topology>
    </subcellularLocation>
</comment>
<dbReference type="Proteomes" id="UP000292136">
    <property type="component" value="Unassembled WGS sequence"/>
</dbReference>
<feature type="transmembrane region" description="Helical" evidence="7">
    <location>
        <begin position="107"/>
        <end position="126"/>
    </location>
</feature>
<evidence type="ECO:0000256" key="4">
    <source>
        <dbReference type="ARBA" id="ARBA00022692"/>
    </source>
</evidence>
<dbReference type="EMBL" id="SHKM01000001">
    <property type="protein sequence ID" value="RZT89695.1"/>
    <property type="molecule type" value="Genomic_DNA"/>
</dbReference>
<evidence type="ECO:0000313" key="8">
    <source>
        <dbReference type="EMBL" id="RZT89695.1"/>
    </source>
</evidence>
<dbReference type="PANTHER" id="PTHR34229">
    <property type="entry name" value="METAL TRANSPORT PROTEIN HI_1621-RELATED"/>
    <property type="match status" value="1"/>
</dbReference>
<keyword evidence="6 7" id="KW-0472">Membrane</keyword>
<evidence type="ECO:0000256" key="3">
    <source>
        <dbReference type="ARBA" id="ARBA00022475"/>
    </source>
</evidence>
<gene>
    <name evidence="8" type="ORF">EV678_0488</name>
</gene>
<dbReference type="RefSeq" id="WP_014237358.1">
    <property type="nucleotide sequence ID" value="NZ_SHKM01000001.1"/>
</dbReference>
<name>A0ABY0ISC4_9RHOO</name>
<keyword evidence="9" id="KW-1185">Reference proteome</keyword>
<dbReference type="PANTHER" id="PTHR34229:SF1">
    <property type="entry name" value="METAL TRANSPORT PROTEIN HI_1621-RELATED"/>
    <property type="match status" value="1"/>
</dbReference>
<feature type="transmembrane region" description="Helical" evidence="7">
    <location>
        <begin position="138"/>
        <end position="167"/>
    </location>
</feature>
<reference evidence="8 9" key="1">
    <citation type="submission" date="2019-02" db="EMBL/GenBank/DDBJ databases">
        <title>Genomic Encyclopedia of Type Strains, Phase IV (KMG-IV): sequencing the most valuable type-strain genomes for metagenomic binning, comparative biology and taxonomic classification.</title>
        <authorList>
            <person name="Goeker M."/>
        </authorList>
    </citation>
    <scope>NUCLEOTIDE SEQUENCE [LARGE SCALE GENOMIC DNA]</scope>
    <source>
        <strain evidence="8 9">DSM 21223</strain>
    </source>
</reference>
<evidence type="ECO:0000313" key="9">
    <source>
        <dbReference type="Proteomes" id="UP000292136"/>
    </source>
</evidence>
<proteinExistence type="predicted"/>
<protein>
    <submittedName>
        <fullName evidence="8">Membrane protein</fullName>
    </submittedName>
</protein>
<dbReference type="Pfam" id="PF01891">
    <property type="entry name" value="CbiM"/>
    <property type="match status" value="1"/>
</dbReference>
<keyword evidence="5 7" id="KW-1133">Transmembrane helix</keyword>
<feature type="transmembrane region" description="Helical" evidence="7">
    <location>
        <begin position="44"/>
        <end position="68"/>
    </location>
</feature>
<evidence type="ECO:0000256" key="1">
    <source>
        <dbReference type="ARBA" id="ARBA00004651"/>
    </source>
</evidence>
<evidence type="ECO:0000256" key="7">
    <source>
        <dbReference type="SAM" id="Phobius"/>
    </source>
</evidence>
<comment type="caution">
    <text evidence="8">The sequence shown here is derived from an EMBL/GenBank/DDBJ whole genome shotgun (WGS) entry which is preliminary data.</text>
</comment>
<keyword evidence="3" id="KW-1003">Cell membrane</keyword>
<evidence type="ECO:0000256" key="6">
    <source>
        <dbReference type="ARBA" id="ARBA00023136"/>
    </source>
</evidence>
<accession>A0ABY0ISC4</accession>
<dbReference type="Gene3D" id="1.10.1760.20">
    <property type="match status" value="1"/>
</dbReference>
<keyword evidence="4 7" id="KW-0812">Transmembrane</keyword>
<dbReference type="InterPro" id="IPR002751">
    <property type="entry name" value="CbiM/NikMN"/>
</dbReference>
<sequence length="221" mass="24144">MNLPDNLLDPALHWLGWGLFAAVFLLALRRAPWGRLGDSAQSNVWLGTIVILTLLWSIKAGVLPGLDLHLLGAMTFTLEFGPWLAFVGLSLVLAGITVNGAAGWESFGLNALVMAGLPVLLAYGIYRFNQRRLSKNPFVFIFANGFFGSALTILATGVAASALLYLGGAYPLEKLLDDYLPYFLLLGFSEAWLTGMVVTILVVYRPQWISTFDDSIYLAKK</sequence>
<evidence type="ECO:0000256" key="5">
    <source>
        <dbReference type="ARBA" id="ARBA00022989"/>
    </source>
</evidence>